<evidence type="ECO:0000313" key="4">
    <source>
        <dbReference type="Proteomes" id="UP000476176"/>
    </source>
</evidence>
<dbReference type="Proteomes" id="UP000488956">
    <property type="component" value="Unassembled WGS sequence"/>
</dbReference>
<keyword evidence="1" id="KW-0732">Signal</keyword>
<dbReference type="EMBL" id="QXGC01000285">
    <property type="protein sequence ID" value="KAE9241849.1"/>
    <property type="molecule type" value="Genomic_DNA"/>
</dbReference>
<gene>
    <name evidence="3" type="ORF">PF004_g6872</name>
    <name evidence="2" type="ORF">PF010_g13008</name>
</gene>
<organism evidence="3 4">
    <name type="scientific">Phytophthora fragariae</name>
    <dbReference type="NCBI Taxonomy" id="53985"/>
    <lineage>
        <taxon>Eukaryota</taxon>
        <taxon>Sar</taxon>
        <taxon>Stramenopiles</taxon>
        <taxon>Oomycota</taxon>
        <taxon>Peronosporomycetes</taxon>
        <taxon>Peronosporales</taxon>
        <taxon>Peronosporaceae</taxon>
        <taxon>Phytophthora</taxon>
    </lineage>
</organism>
<reference evidence="4 5" key="1">
    <citation type="submission" date="2018-09" db="EMBL/GenBank/DDBJ databases">
        <title>Genomic investigation of the strawberry pathogen Phytophthora fragariae indicates pathogenicity is determined by transcriptional variation in three key races.</title>
        <authorList>
            <person name="Adams T.M."/>
            <person name="Armitage A.D."/>
            <person name="Sobczyk M.K."/>
            <person name="Bates H.J."/>
            <person name="Dunwell J.M."/>
            <person name="Nellist C.F."/>
            <person name="Harrison R.J."/>
        </authorList>
    </citation>
    <scope>NUCLEOTIDE SEQUENCE [LARGE SCALE GENOMIC DNA]</scope>
    <source>
        <strain evidence="3 4">BC-23</strain>
        <strain evidence="2 5">ONT-3</strain>
    </source>
</reference>
<feature type="chain" id="PRO_5036174150" description="RxLR effector protein" evidence="1">
    <location>
        <begin position="23"/>
        <end position="71"/>
    </location>
</feature>
<feature type="signal peptide" evidence="1">
    <location>
        <begin position="1"/>
        <end position="22"/>
    </location>
</feature>
<protein>
    <recommendedName>
        <fullName evidence="6">RxLR effector protein</fullName>
    </recommendedName>
</protein>
<evidence type="ECO:0000313" key="2">
    <source>
        <dbReference type="EMBL" id="KAE9105468.1"/>
    </source>
</evidence>
<accession>A0A6G0PBB5</accession>
<name>A0A6G0PBB5_9STRA</name>
<evidence type="ECO:0008006" key="6">
    <source>
        <dbReference type="Google" id="ProtNLM"/>
    </source>
</evidence>
<evidence type="ECO:0000256" key="1">
    <source>
        <dbReference type="SAM" id="SignalP"/>
    </source>
</evidence>
<evidence type="ECO:0000313" key="3">
    <source>
        <dbReference type="EMBL" id="KAE9241849.1"/>
    </source>
</evidence>
<proteinExistence type="predicted"/>
<dbReference type="Proteomes" id="UP000476176">
    <property type="component" value="Unassembled WGS sequence"/>
</dbReference>
<evidence type="ECO:0000313" key="5">
    <source>
        <dbReference type="Proteomes" id="UP000488956"/>
    </source>
</evidence>
<comment type="caution">
    <text evidence="3">The sequence shown here is derived from an EMBL/GenBank/DDBJ whole genome shotgun (WGS) entry which is preliminary data.</text>
</comment>
<sequence length="71" mass="7209">MVMTPLIHPLLLVAIGPSPVCGEIAGLADSNACSGARSGTFTANPLSSTGSARCLPSTDSAWPNENIAERI</sequence>
<dbReference type="EMBL" id="QXFX01000749">
    <property type="protein sequence ID" value="KAE9105468.1"/>
    <property type="molecule type" value="Genomic_DNA"/>
</dbReference>
<dbReference type="AlphaFoldDB" id="A0A6G0PBB5"/>